<feature type="transmembrane region" description="Helical" evidence="7">
    <location>
        <begin position="6"/>
        <end position="24"/>
    </location>
</feature>
<evidence type="ECO:0000256" key="2">
    <source>
        <dbReference type="ARBA" id="ARBA00022448"/>
    </source>
</evidence>
<evidence type="ECO:0000256" key="1">
    <source>
        <dbReference type="ARBA" id="ARBA00004141"/>
    </source>
</evidence>
<feature type="transmembrane region" description="Helical" evidence="7">
    <location>
        <begin position="36"/>
        <end position="54"/>
    </location>
</feature>
<evidence type="ECO:0000313" key="9">
    <source>
        <dbReference type="Proteomes" id="UP000266273"/>
    </source>
</evidence>
<dbReference type="OrthoDB" id="3238001at2"/>
<evidence type="ECO:0000256" key="3">
    <source>
        <dbReference type="ARBA" id="ARBA00022475"/>
    </source>
</evidence>
<evidence type="ECO:0000256" key="6">
    <source>
        <dbReference type="ARBA" id="ARBA00023136"/>
    </source>
</evidence>
<evidence type="ECO:0008006" key="10">
    <source>
        <dbReference type="Google" id="ProtNLM"/>
    </source>
</evidence>
<keyword evidence="4 7" id="KW-0812">Transmembrane</keyword>
<organism evidence="8 9">
    <name type="scientific">Dichotomicrobium thermohalophilum</name>
    <dbReference type="NCBI Taxonomy" id="933063"/>
    <lineage>
        <taxon>Bacteria</taxon>
        <taxon>Pseudomonadati</taxon>
        <taxon>Pseudomonadota</taxon>
        <taxon>Alphaproteobacteria</taxon>
        <taxon>Hyphomicrobiales</taxon>
        <taxon>Hyphomicrobiaceae</taxon>
        <taxon>Dichotomicrobium</taxon>
    </lineage>
</organism>
<dbReference type="Pfam" id="PF03547">
    <property type="entry name" value="Mem_trans"/>
    <property type="match status" value="2"/>
</dbReference>
<keyword evidence="6 7" id="KW-0472">Membrane</keyword>
<dbReference type="GO" id="GO:0016020">
    <property type="term" value="C:membrane"/>
    <property type="evidence" value="ECO:0007669"/>
    <property type="project" value="UniProtKB-SubCell"/>
</dbReference>
<reference evidence="8 9" key="1">
    <citation type="submission" date="2018-08" db="EMBL/GenBank/DDBJ databases">
        <title>Genomic Encyclopedia of Archaeal and Bacterial Type Strains, Phase II (KMG-II): from individual species to whole genera.</title>
        <authorList>
            <person name="Goeker M."/>
        </authorList>
    </citation>
    <scope>NUCLEOTIDE SEQUENCE [LARGE SCALE GENOMIC DNA]</scope>
    <source>
        <strain evidence="8 9">DSM 5002</strain>
    </source>
</reference>
<feature type="transmembrane region" description="Helical" evidence="7">
    <location>
        <begin position="159"/>
        <end position="178"/>
    </location>
</feature>
<dbReference type="GO" id="GO:0055085">
    <property type="term" value="P:transmembrane transport"/>
    <property type="evidence" value="ECO:0007669"/>
    <property type="project" value="InterPro"/>
</dbReference>
<feature type="transmembrane region" description="Helical" evidence="7">
    <location>
        <begin position="219"/>
        <end position="242"/>
    </location>
</feature>
<evidence type="ECO:0000256" key="7">
    <source>
        <dbReference type="SAM" id="Phobius"/>
    </source>
</evidence>
<feature type="transmembrane region" description="Helical" evidence="7">
    <location>
        <begin position="66"/>
        <end position="88"/>
    </location>
</feature>
<keyword evidence="2" id="KW-0813">Transport</keyword>
<feature type="transmembrane region" description="Helical" evidence="7">
    <location>
        <begin position="248"/>
        <end position="269"/>
    </location>
</feature>
<dbReference type="RefSeq" id="WP_119060268.1">
    <property type="nucleotide sequence ID" value="NZ_QXDF01000001.1"/>
</dbReference>
<feature type="transmembrane region" description="Helical" evidence="7">
    <location>
        <begin position="184"/>
        <end position="207"/>
    </location>
</feature>
<gene>
    <name evidence="8" type="ORF">BXY53_0418</name>
</gene>
<keyword evidence="5 7" id="KW-1133">Transmembrane helix</keyword>
<evidence type="ECO:0000256" key="5">
    <source>
        <dbReference type="ARBA" id="ARBA00022989"/>
    </source>
</evidence>
<keyword evidence="9" id="KW-1185">Reference proteome</keyword>
<feature type="transmembrane region" description="Helical" evidence="7">
    <location>
        <begin position="100"/>
        <end position="119"/>
    </location>
</feature>
<evidence type="ECO:0000313" key="8">
    <source>
        <dbReference type="EMBL" id="RIA55356.1"/>
    </source>
</evidence>
<accession>A0A397Q1U5</accession>
<comment type="subcellular location">
    <subcellularLocation>
        <location evidence="1">Membrane</location>
        <topology evidence="1">Multi-pass membrane protein</topology>
    </subcellularLocation>
</comment>
<feature type="transmembrane region" description="Helical" evidence="7">
    <location>
        <begin position="281"/>
        <end position="300"/>
    </location>
</feature>
<name>A0A397Q1U5_9HYPH</name>
<dbReference type="InterPro" id="IPR004776">
    <property type="entry name" value="Mem_transp_PIN-like"/>
</dbReference>
<protein>
    <recommendedName>
        <fullName evidence="10">Malonate transporter</fullName>
    </recommendedName>
</protein>
<dbReference type="EMBL" id="QXDF01000001">
    <property type="protein sequence ID" value="RIA55356.1"/>
    <property type="molecule type" value="Genomic_DNA"/>
</dbReference>
<keyword evidence="3" id="KW-1003">Cell membrane</keyword>
<dbReference type="AlphaFoldDB" id="A0A397Q1U5"/>
<evidence type="ECO:0000256" key="4">
    <source>
        <dbReference type="ARBA" id="ARBA00022692"/>
    </source>
</evidence>
<comment type="caution">
    <text evidence="8">The sequence shown here is derived from an EMBL/GenBank/DDBJ whole genome shotgun (WGS) entry which is preliminary data.</text>
</comment>
<dbReference type="PANTHER" id="PTHR36838">
    <property type="entry name" value="AUXIN EFFLUX CARRIER FAMILY PROTEIN"/>
    <property type="match status" value="1"/>
</dbReference>
<dbReference type="PANTHER" id="PTHR36838:SF1">
    <property type="entry name" value="SLR1864 PROTEIN"/>
    <property type="match status" value="1"/>
</dbReference>
<feature type="transmembrane region" description="Helical" evidence="7">
    <location>
        <begin position="125"/>
        <end position="147"/>
    </location>
</feature>
<dbReference type="Proteomes" id="UP000266273">
    <property type="component" value="Unassembled WGS sequence"/>
</dbReference>
<proteinExistence type="predicted"/>
<sequence length="308" mass="32566">MAIFTEILTGITLPVLVLAALGWFAQRRLAFDLDTLSRLMVNVILPAALIHFLTSAEIPLIEIWPTAWFVLLQFAVHYVMGYGLALILGQGAEMRHMFGWLIAFPNSGNYGLPLIALTFPSDFLLHQTVAVSAHMVLVSTAGIWLMARGGPDGPSVAKLLFGSPVLPAVAAGLALKGFEVSLPVAIATPLELMGDALTPMALFLLGAQLTTVTTETARGPLASTAAIKLLAAPAVTWALAVATGFPDAMVAFFVVGTATPTGIMLAIFAAQYRAQPQFVSAIVFFTTVLSALTVTGWIFAMRLAGLMP</sequence>